<dbReference type="Gene3D" id="3.10.120.10">
    <property type="entry name" value="Cytochrome b5-like heme/steroid binding domain"/>
    <property type="match status" value="1"/>
</dbReference>
<feature type="domain" description="Cytochrome b5 heme-binding" evidence="8">
    <location>
        <begin position="66"/>
        <end position="142"/>
    </location>
</feature>
<evidence type="ECO:0000259" key="8">
    <source>
        <dbReference type="PROSITE" id="PS50255"/>
    </source>
</evidence>
<dbReference type="PANTHER" id="PTHR19359">
    <property type="entry name" value="CYTOCHROME B5"/>
    <property type="match status" value="1"/>
</dbReference>
<dbReference type="GO" id="GO:0046872">
    <property type="term" value="F:metal ion binding"/>
    <property type="evidence" value="ECO:0007669"/>
    <property type="project" value="UniProtKB-KW"/>
</dbReference>
<evidence type="ECO:0000256" key="1">
    <source>
        <dbReference type="ARBA" id="ARBA00004370"/>
    </source>
</evidence>
<dbReference type="InterPro" id="IPR050668">
    <property type="entry name" value="Cytochrome_b5"/>
</dbReference>
<keyword evidence="2" id="KW-0349">Heme</keyword>
<evidence type="ECO:0000313" key="9">
    <source>
        <dbReference type="EnsemblMetazoa" id="G22804.3:cds"/>
    </source>
</evidence>
<dbReference type="InterPro" id="IPR036400">
    <property type="entry name" value="Cyt_B5-like_heme/steroid_sf"/>
</dbReference>
<dbReference type="PRINTS" id="PR00363">
    <property type="entry name" value="CYTOCHROMEB5"/>
</dbReference>
<dbReference type="GO" id="GO:0020037">
    <property type="term" value="F:heme binding"/>
    <property type="evidence" value="ECO:0007669"/>
    <property type="project" value="TreeGrafter"/>
</dbReference>
<dbReference type="GO" id="GO:0016020">
    <property type="term" value="C:membrane"/>
    <property type="evidence" value="ECO:0007669"/>
    <property type="project" value="UniProtKB-SubCell"/>
</dbReference>
<evidence type="ECO:0000256" key="2">
    <source>
        <dbReference type="ARBA" id="ARBA00022617"/>
    </source>
</evidence>
<keyword evidence="5" id="KW-0408">Iron</keyword>
<keyword evidence="4" id="KW-0479">Metal-binding</keyword>
<comment type="similarity">
    <text evidence="7">Belongs to the cytochrome b5 family.</text>
</comment>
<protein>
    <recommendedName>
        <fullName evidence="8">Cytochrome b5 heme-binding domain-containing protein</fullName>
    </recommendedName>
</protein>
<accession>A0A8W8K7P2</accession>
<dbReference type="Proteomes" id="UP000005408">
    <property type="component" value="Unassembled WGS sequence"/>
</dbReference>
<evidence type="ECO:0000313" key="10">
    <source>
        <dbReference type="Proteomes" id="UP000005408"/>
    </source>
</evidence>
<reference evidence="9" key="1">
    <citation type="submission" date="2022-08" db="UniProtKB">
        <authorList>
            <consortium name="EnsemblMetazoa"/>
        </authorList>
    </citation>
    <scope>IDENTIFICATION</scope>
    <source>
        <strain evidence="9">05x7-T-G4-1.051#20</strain>
    </source>
</reference>
<dbReference type="AlphaFoldDB" id="A0A8W8K7P2"/>
<dbReference type="EnsemblMetazoa" id="G22804.3">
    <property type="protein sequence ID" value="G22804.3:cds"/>
    <property type="gene ID" value="G22804"/>
</dbReference>
<proteinExistence type="inferred from homology"/>
<evidence type="ECO:0000256" key="6">
    <source>
        <dbReference type="ARBA" id="ARBA00023136"/>
    </source>
</evidence>
<evidence type="ECO:0000256" key="5">
    <source>
        <dbReference type="ARBA" id="ARBA00023004"/>
    </source>
</evidence>
<comment type="subcellular location">
    <subcellularLocation>
        <location evidence="1">Membrane</location>
    </subcellularLocation>
</comment>
<name>A0A8W8K7P2_MAGGI</name>
<sequence length="165" mass="18058">MALGQFDNQLVYNMTEVARRDLGVGPGGVRNVAVWASYNSNSMAVAAVVSPSAHLQTTVTHRSPRVPEFSKDEVADHCEIHSCWIIVCDKVYDVTNFTREHPGGLDVIMEYAGRDATVAFMDKGHSKDAWIVLSGYYIGELVKVSDNALTMGIGQDVHSLMLENA</sequence>
<evidence type="ECO:0000256" key="3">
    <source>
        <dbReference type="ARBA" id="ARBA00022692"/>
    </source>
</evidence>
<dbReference type="SMART" id="SM01117">
    <property type="entry name" value="Cyt-b5"/>
    <property type="match status" value="1"/>
</dbReference>
<dbReference type="FunFam" id="3.10.120.10:FF:000002">
    <property type="entry name" value="Cytochrome b5 type B"/>
    <property type="match status" value="1"/>
</dbReference>
<keyword evidence="3" id="KW-0812">Transmembrane</keyword>
<dbReference type="PROSITE" id="PS50255">
    <property type="entry name" value="CYTOCHROME_B5_2"/>
    <property type="match status" value="1"/>
</dbReference>
<dbReference type="InterPro" id="IPR001199">
    <property type="entry name" value="Cyt_B5-like_heme/steroid-bd"/>
</dbReference>
<keyword evidence="6" id="KW-0472">Membrane</keyword>
<dbReference type="SUPFAM" id="SSF55856">
    <property type="entry name" value="Cytochrome b5-like heme/steroid binding domain"/>
    <property type="match status" value="1"/>
</dbReference>
<evidence type="ECO:0000256" key="4">
    <source>
        <dbReference type="ARBA" id="ARBA00022723"/>
    </source>
</evidence>
<evidence type="ECO:0000256" key="7">
    <source>
        <dbReference type="ARBA" id="ARBA00038168"/>
    </source>
</evidence>
<keyword evidence="10" id="KW-1185">Reference proteome</keyword>
<dbReference type="Pfam" id="PF00173">
    <property type="entry name" value="Cyt-b5"/>
    <property type="match status" value="1"/>
</dbReference>
<organism evidence="9 10">
    <name type="scientific">Magallana gigas</name>
    <name type="common">Pacific oyster</name>
    <name type="synonym">Crassostrea gigas</name>
    <dbReference type="NCBI Taxonomy" id="29159"/>
    <lineage>
        <taxon>Eukaryota</taxon>
        <taxon>Metazoa</taxon>
        <taxon>Spiralia</taxon>
        <taxon>Lophotrochozoa</taxon>
        <taxon>Mollusca</taxon>
        <taxon>Bivalvia</taxon>
        <taxon>Autobranchia</taxon>
        <taxon>Pteriomorphia</taxon>
        <taxon>Ostreida</taxon>
        <taxon>Ostreoidea</taxon>
        <taxon>Ostreidae</taxon>
        <taxon>Magallana</taxon>
    </lineage>
</organism>